<dbReference type="KEGG" id="taci:TDSAC_0106"/>
<feature type="compositionally biased region" description="Basic and acidic residues" evidence="10">
    <location>
        <begin position="56"/>
        <end position="70"/>
    </location>
</feature>
<dbReference type="GO" id="GO:0009317">
    <property type="term" value="C:acetyl-CoA carboxylase complex"/>
    <property type="evidence" value="ECO:0007669"/>
    <property type="project" value="InterPro"/>
</dbReference>
<comment type="function">
    <text evidence="1 9">This protein is a component of the acetyl coenzyme A carboxylase complex; first, biotin carboxylase catalyzes the carboxylation of the carrier protein and then the transcarboxylase transfers the carboxyl group to form malonyl-CoA.</text>
</comment>
<dbReference type="PANTHER" id="PTHR45266:SF3">
    <property type="entry name" value="OXALOACETATE DECARBOXYLASE ALPHA CHAIN"/>
    <property type="match status" value="1"/>
</dbReference>
<keyword evidence="8 9" id="KW-0092">Biotin</keyword>
<feature type="domain" description="Lipoyl-binding" evidence="11">
    <location>
        <begin position="73"/>
        <end position="149"/>
    </location>
</feature>
<dbReference type="AlphaFoldDB" id="A0A2R4VY69"/>
<dbReference type="CDD" id="cd06850">
    <property type="entry name" value="biotinyl_domain"/>
    <property type="match status" value="1"/>
</dbReference>
<dbReference type="InterPro" id="IPR001882">
    <property type="entry name" value="Biotin_BS"/>
</dbReference>
<dbReference type="OrthoDB" id="9807469at2"/>
<dbReference type="InterPro" id="IPR050709">
    <property type="entry name" value="Biotin_Carboxyl_Carrier/Decarb"/>
</dbReference>
<dbReference type="RefSeq" id="WP_108307846.1">
    <property type="nucleotide sequence ID" value="NZ_CP020921.1"/>
</dbReference>
<name>A0A2R4VY69_THEAF</name>
<evidence type="ECO:0000256" key="1">
    <source>
        <dbReference type="ARBA" id="ARBA00003761"/>
    </source>
</evidence>
<gene>
    <name evidence="12" type="ORF">TDSAC_0106</name>
</gene>
<keyword evidence="7 9" id="KW-0275">Fatty acid biosynthesis</keyword>
<evidence type="ECO:0000256" key="5">
    <source>
        <dbReference type="ARBA" id="ARBA00022832"/>
    </source>
</evidence>
<evidence type="ECO:0000256" key="9">
    <source>
        <dbReference type="RuleBase" id="RU364072"/>
    </source>
</evidence>
<evidence type="ECO:0000256" key="10">
    <source>
        <dbReference type="SAM" id="MobiDB-lite"/>
    </source>
</evidence>
<dbReference type="EMBL" id="CP020921">
    <property type="protein sequence ID" value="AWB09493.1"/>
    <property type="molecule type" value="Genomic_DNA"/>
</dbReference>
<organism evidence="12 13">
    <name type="scientific">Thermodesulfobium acidiphilum</name>
    <dbReference type="NCBI Taxonomy" id="1794699"/>
    <lineage>
        <taxon>Bacteria</taxon>
        <taxon>Pseudomonadati</taxon>
        <taxon>Thermodesulfobiota</taxon>
        <taxon>Thermodesulfobiia</taxon>
        <taxon>Thermodesulfobiales</taxon>
        <taxon>Thermodesulfobiaceae</taxon>
        <taxon>Thermodesulfobium</taxon>
    </lineage>
</organism>
<dbReference type="UniPathway" id="UPA00094"/>
<dbReference type="Pfam" id="PF00364">
    <property type="entry name" value="Biotin_lipoyl"/>
    <property type="match status" value="1"/>
</dbReference>
<proteinExistence type="predicted"/>
<dbReference type="FunFam" id="2.40.50.100:FF:000003">
    <property type="entry name" value="Acetyl-CoA carboxylase biotin carboxyl carrier protein"/>
    <property type="match status" value="1"/>
</dbReference>
<dbReference type="PRINTS" id="PR01071">
    <property type="entry name" value="ACOABIOTINCC"/>
</dbReference>
<reference evidence="12 13" key="1">
    <citation type="submission" date="2017-04" db="EMBL/GenBank/DDBJ databases">
        <title>Genomic insights into metabolism of Thermodesulfobium acidiphilum.</title>
        <authorList>
            <person name="Toshchakov S.V."/>
            <person name="Frolov E.N."/>
            <person name="Kublanov I.V."/>
            <person name="Samarov N.I."/>
            <person name="Novikov A."/>
            <person name="Lebedinsky A.V."/>
            <person name="Bonch-Osmolovskaya E.A."/>
            <person name="Chernyh N.A."/>
        </authorList>
    </citation>
    <scope>NUCLEOTIDE SEQUENCE [LARGE SCALE GENOMIC DNA]</scope>
    <source>
        <strain evidence="12 13">3127-1</strain>
    </source>
</reference>
<keyword evidence="13" id="KW-1185">Reference proteome</keyword>
<feature type="region of interest" description="Disordered" evidence="10">
    <location>
        <begin position="45"/>
        <end position="70"/>
    </location>
</feature>
<dbReference type="NCBIfam" id="TIGR00531">
    <property type="entry name" value="BCCP"/>
    <property type="match status" value="1"/>
</dbReference>
<evidence type="ECO:0000313" key="13">
    <source>
        <dbReference type="Proteomes" id="UP000244792"/>
    </source>
</evidence>
<dbReference type="PROSITE" id="PS00188">
    <property type="entry name" value="BIOTIN"/>
    <property type="match status" value="1"/>
</dbReference>
<dbReference type="GO" id="GO:0003989">
    <property type="term" value="F:acetyl-CoA carboxylase activity"/>
    <property type="evidence" value="ECO:0007669"/>
    <property type="project" value="InterPro"/>
</dbReference>
<evidence type="ECO:0000256" key="8">
    <source>
        <dbReference type="ARBA" id="ARBA00023267"/>
    </source>
</evidence>
<keyword evidence="6 9" id="KW-0443">Lipid metabolism</keyword>
<dbReference type="NCBIfam" id="NF005457">
    <property type="entry name" value="PRK07051.1"/>
    <property type="match status" value="1"/>
</dbReference>
<sequence length="151" mass="16793">MINFDLEEIKELIKAMQENSITELCLESEGIKLNLKREGSHKVVADTGAPNFSTSDEIKKDSLEQNSKSRSDGVFIKSPMVGTFYRSPSPNSPPFVEVGDYVKKGQVVCIIEAMKLMNEIESEVEGVIKEILVENAMPVEFGQPLMVVEPQ</sequence>
<evidence type="ECO:0000259" key="11">
    <source>
        <dbReference type="PROSITE" id="PS50968"/>
    </source>
</evidence>
<dbReference type="InterPro" id="IPR001249">
    <property type="entry name" value="AcCoA_biotinCC"/>
</dbReference>
<evidence type="ECO:0000313" key="12">
    <source>
        <dbReference type="EMBL" id="AWB09493.1"/>
    </source>
</evidence>
<evidence type="ECO:0000256" key="2">
    <source>
        <dbReference type="ARBA" id="ARBA00005194"/>
    </source>
</evidence>
<dbReference type="PROSITE" id="PS50968">
    <property type="entry name" value="BIOTINYL_LIPOYL"/>
    <property type="match status" value="1"/>
</dbReference>
<dbReference type="SUPFAM" id="SSF51230">
    <property type="entry name" value="Single hybrid motif"/>
    <property type="match status" value="1"/>
</dbReference>
<keyword evidence="5 9" id="KW-0276">Fatty acid metabolism</keyword>
<comment type="pathway">
    <text evidence="2 9">Lipid metabolism; fatty acid biosynthesis.</text>
</comment>
<keyword evidence="4 9" id="KW-0444">Lipid biosynthesis</keyword>
<dbReference type="Gene3D" id="2.40.50.100">
    <property type="match status" value="1"/>
</dbReference>
<evidence type="ECO:0000256" key="6">
    <source>
        <dbReference type="ARBA" id="ARBA00023098"/>
    </source>
</evidence>
<dbReference type="GO" id="GO:0006633">
    <property type="term" value="P:fatty acid biosynthetic process"/>
    <property type="evidence" value="ECO:0007669"/>
    <property type="project" value="UniProtKB-UniPathway"/>
</dbReference>
<dbReference type="PANTHER" id="PTHR45266">
    <property type="entry name" value="OXALOACETATE DECARBOXYLASE ALPHA CHAIN"/>
    <property type="match status" value="1"/>
</dbReference>
<evidence type="ECO:0000256" key="3">
    <source>
        <dbReference type="ARBA" id="ARBA00017562"/>
    </source>
</evidence>
<protein>
    <recommendedName>
        <fullName evidence="3 9">Biotin carboxyl carrier protein of acetyl-CoA carboxylase</fullName>
    </recommendedName>
</protein>
<dbReference type="InterPro" id="IPR011053">
    <property type="entry name" value="Single_hybrid_motif"/>
</dbReference>
<dbReference type="Proteomes" id="UP000244792">
    <property type="component" value="Chromosome"/>
</dbReference>
<evidence type="ECO:0000256" key="4">
    <source>
        <dbReference type="ARBA" id="ARBA00022516"/>
    </source>
</evidence>
<dbReference type="InterPro" id="IPR000089">
    <property type="entry name" value="Biotin_lipoyl"/>
</dbReference>
<evidence type="ECO:0000256" key="7">
    <source>
        <dbReference type="ARBA" id="ARBA00023160"/>
    </source>
</evidence>
<accession>A0A2R4VY69</accession>